<evidence type="ECO:0000313" key="2">
    <source>
        <dbReference type="EMBL" id="SEP10651.1"/>
    </source>
</evidence>
<dbReference type="Pfam" id="PF12680">
    <property type="entry name" value="SnoaL_2"/>
    <property type="match status" value="1"/>
</dbReference>
<organism evidence="2 3">
    <name type="scientific">Trujillonella endophytica</name>
    <dbReference type="NCBI Taxonomy" id="673521"/>
    <lineage>
        <taxon>Bacteria</taxon>
        <taxon>Bacillati</taxon>
        <taxon>Actinomycetota</taxon>
        <taxon>Actinomycetes</taxon>
        <taxon>Geodermatophilales</taxon>
        <taxon>Geodermatophilaceae</taxon>
        <taxon>Trujillonella</taxon>
    </lineage>
</organism>
<evidence type="ECO:0000313" key="3">
    <source>
        <dbReference type="Proteomes" id="UP000198960"/>
    </source>
</evidence>
<dbReference type="AlphaFoldDB" id="A0A1H8V5L3"/>
<protein>
    <submittedName>
        <fullName evidence="2">SnoaL-like domain-containing protein</fullName>
    </submittedName>
</protein>
<dbReference type="InterPro" id="IPR037401">
    <property type="entry name" value="SnoaL-like"/>
</dbReference>
<sequence length="136" mass="14952">MLDDKLAAELSEHWEQGWNREDLDTIMAPYADDVVFSSPFVVRATGDPKRTTIVGAAALREYVDGALRRTPGIRYTLDGSFTGTDSLVLVYTVHLPNGVDKTGADLMRVDDAGRIVEWRSHYAAFTPAETDHLGPG</sequence>
<dbReference type="STRING" id="673521.SAMN05660991_03313"/>
<reference evidence="3" key="1">
    <citation type="submission" date="2016-10" db="EMBL/GenBank/DDBJ databases">
        <authorList>
            <person name="Varghese N."/>
            <person name="Submissions S."/>
        </authorList>
    </citation>
    <scope>NUCLEOTIDE SEQUENCE [LARGE SCALE GENOMIC DNA]</scope>
    <source>
        <strain evidence="3">DSM 45413</strain>
    </source>
</reference>
<dbReference type="InterPro" id="IPR032710">
    <property type="entry name" value="NTF2-like_dom_sf"/>
</dbReference>
<dbReference type="RefSeq" id="WP_091945798.1">
    <property type="nucleotide sequence ID" value="NZ_FOEE01000010.1"/>
</dbReference>
<dbReference type="EMBL" id="FOEE01000010">
    <property type="protein sequence ID" value="SEP10651.1"/>
    <property type="molecule type" value="Genomic_DNA"/>
</dbReference>
<dbReference type="OrthoDB" id="333383at2"/>
<dbReference type="Gene3D" id="3.10.450.50">
    <property type="match status" value="1"/>
</dbReference>
<dbReference type="SUPFAM" id="SSF54427">
    <property type="entry name" value="NTF2-like"/>
    <property type="match status" value="1"/>
</dbReference>
<name>A0A1H8V5L3_9ACTN</name>
<proteinExistence type="predicted"/>
<accession>A0A1H8V5L3</accession>
<feature type="domain" description="SnoaL-like" evidence="1">
    <location>
        <begin position="13"/>
        <end position="118"/>
    </location>
</feature>
<dbReference type="Proteomes" id="UP000198960">
    <property type="component" value="Unassembled WGS sequence"/>
</dbReference>
<evidence type="ECO:0000259" key="1">
    <source>
        <dbReference type="Pfam" id="PF12680"/>
    </source>
</evidence>
<gene>
    <name evidence="2" type="ORF">SAMN05660991_03313</name>
</gene>
<keyword evidence="3" id="KW-1185">Reference proteome</keyword>